<accession>A0A7J6WZC3</accession>
<name>A0A7J6WZC3_THATH</name>
<dbReference type="OrthoDB" id="1935503at2759"/>
<organism evidence="1 2">
    <name type="scientific">Thalictrum thalictroides</name>
    <name type="common">Rue-anemone</name>
    <name type="synonym">Anemone thalictroides</name>
    <dbReference type="NCBI Taxonomy" id="46969"/>
    <lineage>
        <taxon>Eukaryota</taxon>
        <taxon>Viridiplantae</taxon>
        <taxon>Streptophyta</taxon>
        <taxon>Embryophyta</taxon>
        <taxon>Tracheophyta</taxon>
        <taxon>Spermatophyta</taxon>
        <taxon>Magnoliopsida</taxon>
        <taxon>Ranunculales</taxon>
        <taxon>Ranunculaceae</taxon>
        <taxon>Thalictroideae</taxon>
        <taxon>Thalictrum</taxon>
    </lineage>
</organism>
<protein>
    <submittedName>
        <fullName evidence="1">Ribonuclease h protein</fullName>
    </submittedName>
</protein>
<gene>
    <name evidence="1" type="ORF">FRX31_008950</name>
</gene>
<dbReference type="Proteomes" id="UP000554482">
    <property type="component" value="Unassembled WGS sequence"/>
</dbReference>
<proteinExistence type="predicted"/>
<evidence type="ECO:0000313" key="2">
    <source>
        <dbReference type="Proteomes" id="UP000554482"/>
    </source>
</evidence>
<dbReference type="AlphaFoldDB" id="A0A7J6WZC3"/>
<dbReference type="PANTHER" id="PTHR33116">
    <property type="entry name" value="REVERSE TRANSCRIPTASE ZINC-BINDING DOMAIN-CONTAINING PROTEIN-RELATED-RELATED"/>
    <property type="match status" value="1"/>
</dbReference>
<sequence length="159" mass="18749">MVQKSHYFSPTHSIFADDILIFCNASLKGLRNLIKLMDWYQGSSGLCFNKSKCKLFPGRMNRVRKRQIEDLLNIKEGKLLEFYLGVPLFKRRVKHEHISYLLDKIRRKVAGWVRKNLSLQGRMLLAKHVLNSVTVHNMAIYKWPTKLAKEGDKELYLEW</sequence>
<dbReference type="PANTHER" id="PTHR33116:SF80">
    <property type="entry name" value="REVERSE TRANSCRIPTASE ZINC-BINDING DOMAIN-CONTAINING PROTEIN"/>
    <property type="match status" value="1"/>
</dbReference>
<dbReference type="EMBL" id="JABWDY010009397">
    <property type="protein sequence ID" value="KAF5201462.1"/>
    <property type="molecule type" value="Genomic_DNA"/>
</dbReference>
<reference evidence="1 2" key="1">
    <citation type="submission" date="2020-06" db="EMBL/GenBank/DDBJ databases">
        <title>Transcriptomic and genomic resources for Thalictrum thalictroides and T. hernandezii: Facilitating candidate gene discovery in an emerging model plant lineage.</title>
        <authorList>
            <person name="Arias T."/>
            <person name="Riano-Pachon D.M."/>
            <person name="Di Stilio V.S."/>
        </authorList>
    </citation>
    <scope>NUCLEOTIDE SEQUENCE [LARGE SCALE GENOMIC DNA]</scope>
    <source>
        <strain evidence="2">cv. WT478/WT964</strain>
        <tissue evidence="1">Leaves</tissue>
    </source>
</reference>
<keyword evidence="2" id="KW-1185">Reference proteome</keyword>
<evidence type="ECO:0000313" key="1">
    <source>
        <dbReference type="EMBL" id="KAF5201462.1"/>
    </source>
</evidence>
<comment type="caution">
    <text evidence="1">The sequence shown here is derived from an EMBL/GenBank/DDBJ whole genome shotgun (WGS) entry which is preliminary data.</text>
</comment>